<dbReference type="PANTHER" id="PTHR23131">
    <property type="entry name" value="ENDORIBONUCLEASE LACTB2"/>
    <property type="match status" value="1"/>
</dbReference>
<dbReference type="GO" id="GO:0016787">
    <property type="term" value="F:hydrolase activity"/>
    <property type="evidence" value="ECO:0007669"/>
    <property type="project" value="UniProtKB-KW"/>
</dbReference>
<accession>A0A4R2B9M7</accession>
<protein>
    <submittedName>
        <fullName evidence="2">Glyoxylase-like metal-dependent hydrolase (Beta-lactamase superfamily II)</fullName>
    </submittedName>
</protein>
<dbReference type="InterPro" id="IPR050662">
    <property type="entry name" value="Sec-metab_biosynth-thioest"/>
</dbReference>
<gene>
    <name evidence="2" type="ORF">EV146_110218</name>
</gene>
<dbReference type="InterPro" id="IPR001279">
    <property type="entry name" value="Metallo-B-lactamas"/>
</dbReference>
<reference evidence="2 3" key="1">
    <citation type="journal article" date="2015" name="Stand. Genomic Sci.">
        <title>Genomic Encyclopedia of Bacterial and Archaeal Type Strains, Phase III: the genomes of soil and plant-associated and newly described type strains.</title>
        <authorList>
            <person name="Whitman W.B."/>
            <person name="Woyke T."/>
            <person name="Klenk H.P."/>
            <person name="Zhou Y."/>
            <person name="Lilburn T.G."/>
            <person name="Beck B.J."/>
            <person name="De Vos P."/>
            <person name="Vandamme P."/>
            <person name="Eisen J.A."/>
            <person name="Garrity G."/>
            <person name="Hugenholtz P."/>
            <person name="Kyrpides N.C."/>
        </authorList>
    </citation>
    <scope>NUCLEOTIDE SEQUENCE [LARGE SCALE GENOMIC DNA]</scope>
    <source>
        <strain evidence="2 3">CV53</strain>
    </source>
</reference>
<dbReference type="AlphaFoldDB" id="A0A4R2B9M7"/>
<name>A0A4R2B9M7_9BACI</name>
<dbReference type="Gene3D" id="3.60.15.10">
    <property type="entry name" value="Ribonuclease Z/Hydroxyacylglutathione hydrolase-like"/>
    <property type="match status" value="1"/>
</dbReference>
<dbReference type="PANTHER" id="PTHR23131:SF4">
    <property type="entry name" value="METALLO-BETA-LACTAMASE SUPERFAMILY POTEIN"/>
    <property type="match status" value="1"/>
</dbReference>
<evidence type="ECO:0000259" key="1">
    <source>
        <dbReference type="SMART" id="SM00849"/>
    </source>
</evidence>
<keyword evidence="3" id="KW-1185">Reference proteome</keyword>
<sequence length="322" mass="36975">MDFHKKIKRIELPTDWPVGPVNVYLIFGDKLTLIDAGRKLEKSWTEFRETLRKEGLSIRDIEQIILTHHHGDHIGLLDYILDNHPVPVYAHGNCRAFLSQDQTFFKNSRKFFEHFYKEFGLPEEEACRLAAMKDYDKSRLRRINIEKELKDGDMVEGLKGWQAVETKGHAQSHISLYHSEERVLICGDHLIGHSPAGVFLEAPQHSGEERSKPLIQYIESLKKLLKLPVDVTLSGHGEPILQLPLKIHETLNKINKRAARVKGKLQRNKKTGYELINELYGKKAETAMGVFISDAIGLLDLLLDRNEITAENHDGILYYRAN</sequence>
<evidence type="ECO:0000313" key="2">
    <source>
        <dbReference type="EMBL" id="TCN22732.1"/>
    </source>
</evidence>
<proteinExistence type="predicted"/>
<dbReference type="EMBL" id="SLVV01000010">
    <property type="protein sequence ID" value="TCN22732.1"/>
    <property type="molecule type" value="Genomic_DNA"/>
</dbReference>
<dbReference type="SMART" id="SM00849">
    <property type="entry name" value="Lactamase_B"/>
    <property type="match status" value="1"/>
</dbReference>
<evidence type="ECO:0000313" key="3">
    <source>
        <dbReference type="Proteomes" id="UP000295689"/>
    </source>
</evidence>
<feature type="domain" description="Metallo-beta-lactamase" evidence="1">
    <location>
        <begin position="20"/>
        <end position="236"/>
    </location>
</feature>
<dbReference type="InterPro" id="IPR036866">
    <property type="entry name" value="RibonucZ/Hydroxyglut_hydro"/>
</dbReference>
<keyword evidence="2" id="KW-0378">Hydrolase</keyword>
<dbReference type="SUPFAM" id="SSF56281">
    <property type="entry name" value="Metallo-hydrolase/oxidoreductase"/>
    <property type="match status" value="1"/>
</dbReference>
<organism evidence="2 3">
    <name type="scientific">Mesobacillus foraminis</name>
    <dbReference type="NCBI Taxonomy" id="279826"/>
    <lineage>
        <taxon>Bacteria</taxon>
        <taxon>Bacillati</taxon>
        <taxon>Bacillota</taxon>
        <taxon>Bacilli</taxon>
        <taxon>Bacillales</taxon>
        <taxon>Bacillaceae</taxon>
        <taxon>Mesobacillus</taxon>
    </lineage>
</organism>
<dbReference type="Proteomes" id="UP000295689">
    <property type="component" value="Unassembled WGS sequence"/>
</dbReference>
<dbReference type="Pfam" id="PF00753">
    <property type="entry name" value="Lactamase_B"/>
    <property type="match status" value="1"/>
</dbReference>
<dbReference type="RefSeq" id="WP_132009682.1">
    <property type="nucleotide sequence ID" value="NZ_JABUHM010000011.1"/>
</dbReference>
<comment type="caution">
    <text evidence="2">The sequence shown here is derived from an EMBL/GenBank/DDBJ whole genome shotgun (WGS) entry which is preliminary data.</text>
</comment>